<keyword evidence="11" id="KW-1185">Reference proteome</keyword>
<evidence type="ECO:0000313" key="11">
    <source>
        <dbReference type="Proteomes" id="UP000325577"/>
    </source>
</evidence>
<evidence type="ECO:0000256" key="3">
    <source>
        <dbReference type="ARBA" id="ARBA00022771"/>
    </source>
</evidence>
<gene>
    <name evidence="10" type="ORF">F0562_029959</name>
</gene>
<feature type="domain" description="RanBP2-type" evidence="9">
    <location>
        <begin position="156"/>
        <end position="187"/>
    </location>
</feature>
<evidence type="ECO:0000313" key="10">
    <source>
        <dbReference type="EMBL" id="KAA8534956.1"/>
    </source>
</evidence>
<dbReference type="FunFam" id="4.10.1060.10:FF:000017">
    <property type="entry name" value="FUS RNA-binding protein"/>
    <property type="match status" value="1"/>
</dbReference>
<evidence type="ECO:0000259" key="9">
    <source>
        <dbReference type="PROSITE" id="PS50199"/>
    </source>
</evidence>
<feature type="region of interest" description="Disordered" evidence="8">
    <location>
        <begin position="182"/>
        <end position="369"/>
    </location>
</feature>
<keyword evidence="6" id="KW-0539">Nucleus</keyword>
<feature type="compositionally biased region" description="Pro residues" evidence="8">
    <location>
        <begin position="198"/>
        <end position="215"/>
    </location>
</feature>
<keyword evidence="3 7" id="KW-0863">Zinc-finger</keyword>
<evidence type="ECO:0000256" key="5">
    <source>
        <dbReference type="ARBA" id="ARBA00022884"/>
    </source>
</evidence>
<feature type="compositionally biased region" description="Pro residues" evidence="8">
    <location>
        <begin position="307"/>
        <end position="318"/>
    </location>
</feature>
<dbReference type="Proteomes" id="UP000325577">
    <property type="component" value="Linkage Group LG17"/>
</dbReference>
<keyword evidence="2" id="KW-0479">Metal-binding</keyword>
<name>A0A5J5AYQ0_9ASTE</name>
<keyword evidence="5" id="KW-0694">RNA-binding</keyword>
<sequence>MGSREKDQTTPHQPLLSSLVVRPTDSGGGGGGGGGAGGGSDYEPGEVRRDPPPYSRSDRFSDNPGYRIRAGSGSPVRRRNADHRYSPDFDHSDGPPRSRGFGNGRDPVRYRDYSPPYGRGRAGGRFIGGGLDGPGFGPGAFRGEGVPRNNPNVHPREGDWICPDPSCNNLNFARRENCNNCNRFRYAPGKSPRRGYAGPPPPHVPPRRFPGPPVDRSPARPMNGYRSPPRGWARDNPRDFGAGGPPHPRHEGRFPDHHVRRDRPDYPEVDYRERNKFDRPIPLDWGHRDRGRDDFFTERKGYERRLPSPPPPPPPLPPHRGRWARDVRERSRSPVRGGLAPKEYRRDMYMERGRDDRRGMGRERIGDAY</sequence>
<dbReference type="EMBL" id="CM018040">
    <property type="protein sequence ID" value="KAA8534956.1"/>
    <property type="molecule type" value="Genomic_DNA"/>
</dbReference>
<dbReference type="OrthoDB" id="1878647at2759"/>
<feature type="compositionally biased region" description="Basic and acidic residues" evidence="8">
    <location>
        <begin position="342"/>
        <end position="369"/>
    </location>
</feature>
<dbReference type="GO" id="GO:0003723">
    <property type="term" value="F:RNA binding"/>
    <property type="evidence" value="ECO:0007669"/>
    <property type="project" value="UniProtKB-KW"/>
</dbReference>
<feature type="compositionally biased region" description="Basic and acidic residues" evidence="8">
    <location>
        <begin position="45"/>
        <end position="61"/>
    </location>
</feature>
<protein>
    <recommendedName>
        <fullName evidence="9">RanBP2-type domain-containing protein</fullName>
    </recommendedName>
</protein>
<dbReference type="InterPro" id="IPR034870">
    <property type="entry name" value="TET_fam"/>
</dbReference>
<evidence type="ECO:0000256" key="2">
    <source>
        <dbReference type="ARBA" id="ARBA00022723"/>
    </source>
</evidence>
<feature type="region of interest" description="Disordered" evidence="8">
    <location>
        <begin position="1"/>
        <end position="161"/>
    </location>
</feature>
<dbReference type="SMART" id="SM00547">
    <property type="entry name" value="ZnF_RBZ"/>
    <property type="match status" value="1"/>
</dbReference>
<keyword evidence="4" id="KW-0862">Zinc</keyword>
<reference evidence="10 11" key="1">
    <citation type="submission" date="2019-09" db="EMBL/GenBank/DDBJ databases">
        <title>A chromosome-level genome assembly of the Chinese tupelo Nyssa sinensis.</title>
        <authorList>
            <person name="Yang X."/>
            <person name="Kang M."/>
            <person name="Yang Y."/>
            <person name="Xiong H."/>
            <person name="Wang M."/>
            <person name="Zhang Z."/>
            <person name="Wang Z."/>
            <person name="Wu H."/>
            <person name="Ma T."/>
            <person name="Liu J."/>
            <person name="Xi Z."/>
        </authorList>
    </citation>
    <scope>NUCLEOTIDE SEQUENCE [LARGE SCALE GENOMIC DNA]</scope>
    <source>
        <strain evidence="10">J267</strain>
        <tissue evidence="10">Leaf</tissue>
    </source>
</reference>
<dbReference type="SUPFAM" id="SSF90209">
    <property type="entry name" value="Ran binding protein zinc finger-like"/>
    <property type="match status" value="1"/>
</dbReference>
<evidence type="ECO:0000256" key="7">
    <source>
        <dbReference type="PROSITE-ProRule" id="PRU00322"/>
    </source>
</evidence>
<proteinExistence type="predicted"/>
<evidence type="ECO:0000256" key="8">
    <source>
        <dbReference type="SAM" id="MobiDB-lite"/>
    </source>
</evidence>
<dbReference type="Gene3D" id="4.10.1060.10">
    <property type="entry name" value="Zinc finger, RanBP2-type"/>
    <property type="match status" value="1"/>
</dbReference>
<dbReference type="GO" id="GO:0006355">
    <property type="term" value="P:regulation of DNA-templated transcription"/>
    <property type="evidence" value="ECO:0007669"/>
    <property type="project" value="InterPro"/>
</dbReference>
<dbReference type="InterPro" id="IPR001876">
    <property type="entry name" value="Znf_RanBP2"/>
</dbReference>
<feature type="compositionally biased region" description="Basic and acidic residues" evidence="8">
    <location>
        <begin position="82"/>
        <end position="96"/>
    </location>
</feature>
<dbReference type="GO" id="GO:0005634">
    <property type="term" value="C:nucleus"/>
    <property type="evidence" value="ECO:0007669"/>
    <property type="project" value="UniProtKB-SubCell"/>
</dbReference>
<evidence type="ECO:0000256" key="4">
    <source>
        <dbReference type="ARBA" id="ARBA00022833"/>
    </source>
</evidence>
<feature type="compositionally biased region" description="Gly residues" evidence="8">
    <location>
        <begin position="120"/>
        <end position="142"/>
    </location>
</feature>
<feature type="compositionally biased region" description="Basic and acidic residues" evidence="8">
    <location>
        <begin position="248"/>
        <end position="306"/>
    </location>
</feature>
<accession>A0A5J5AYQ0</accession>
<dbReference type="PROSITE" id="PS01358">
    <property type="entry name" value="ZF_RANBP2_1"/>
    <property type="match status" value="1"/>
</dbReference>
<evidence type="ECO:0000256" key="1">
    <source>
        <dbReference type="ARBA" id="ARBA00004123"/>
    </source>
</evidence>
<comment type="subcellular location">
    <subcellularLocation>
        <location evidence="1">Nucleus</location>
    </subcellularLocation>
</comment>
<organism evidence="10 11">
    <name type="scientific">Nyssa sinensis</name>
    <dbReference type="NCBI Taxonomy" id="561372"/>
    <lineage>
        <taxon>Eukaryota</taxon>
        <taxon>Viridiplantae</taxon>
        <taxon>Streptophyta</taxon>
        <taxon>Embryophyta</taxon>
        <taxon>Tracheophyta</taxon>
        <taxon>Spermatophyta</taxon>
        <taxon>Magnoliopsida</taxon>
        <taxon>eudicotyledons</taxon>
        <taxon>Gunneridae</taxon>
        <taxon>Pentapetalae</taxon>
        <taxon>asterids</taxon>
        <taxon>Cornales</taxon>
        <taxon>Nyssaceae</taxon>
        <taxon>Nyssa</taxon>
    </lineage>
</organism>
<feature type="compositionally biased region" description="Basic and acidic residues" evidence="8">
    <location>
        <begin position="323"/>
        <end position="332"/>
    </location>
</feature>
<dbReference type="AlphaFoldDB" id="A0A5J5AYQ0"/>
<feature type="compositionally biased region" description="Gly residues" evidence="8">
    <location>
        <begin position="26"/>
        <end position="40"/>
    </location>
</feature>
<dbReference type="GO" id="GO:0008270">
    <property type="term" value="F:zinc ion binding"/>
    <property type="evidence" value="ECO:0007669"/>
    <property type="project" value="UniProtKB-KW"/>
</dbReference>
<dbReference type="InterPro" id="IPR036443">
    <property type="entry name" value="Znf_RanBP2_sf"/>
</dbReference>
<dbReference type="PANTHER" id="PTHR23238">
    <property type="entry name" value="RNA BINDING PROTEIN"/>
    <property type="match status" value="1"/>
</dbReference>
<dbReference type="PROSITE" id="PS50199">
    <property type="entry name" value="ZF_RANBP2_2"/>
    <property type="match status" value="1"/>
</dbReference>
<evidence type="ECO:0000256" key="6">
    <source>
        <dbReference type="ARBA" id="ARBA00023242"/>
    </source>
</evidence>